<dbReference type="InterPro" id="IPR032675">
    <property type="entry name" value="LRR_dom_sf"/>
</dbReference>
<protein>
    <submittedName>
        <fullName evidence="3">Ig-like domain-containing protein</fullName>
    </submittedName>
</protein>
<dbReference type="Pfam" id="PF07532">
    <property type="entry name" value="Big_4"/>
    <property type="match status" value="2"/>
</dbReference>
<sequence>MKKIRGLVLILIVFSVFLSTFSTASGAKLTKKTVRRMSQTEGKVELTLFQPQDETSSYFKVIAVDKAGKRYSFKSGEDYMGMPLRYTNLPYGSYTLEAENKDMFVYEPEIEVNSALLKKDLYAYERASLKIVSHGYDKGEPEYSIYVSETDSSWSYKRLYFKPELIPRISRVKVRLTDYDKENYVAKEVEKTVNVKSKQAVVGFDFAKKQNIVKVSSFDKQKVSVKLSKAEVIKRLPAKGKLTLEDGSEREVNITWNTADFAENKEGAVKFKGSYPAQSDLKNVMEFEIEVDRLGENSSETLIESVDKVGQIDVKFGTTKEELASLLPKTILVKLSNKKEKIEVPVKWELSAYEAEKPGIYTLKGSYTIEGVDDYPEVKVDVRVKEKEIPLTEDDFVFIKKDGRVVLKDTKPSGKDKVKKSKKLAVPTTYKGEPVVEIGSAACQWLDFEELEIPDTVEVIDFKAFGYHRLTSLVIPDSVRQIGKFAFSARPDKKEPRIKEVKMSKNIEKIDEGAFGWAGFSEIKVPATLKELHKEAFYKTNGHQDTKKVHVYIDGFVNPNNLKDGITHIINPAKVSFEYRYKGQIVGTTKPSYQYKDKYYHINEEARVLPEGIPSGYELNATEVSVVPTTKEYVKVVDLVKQGERLVAREVIHQFKDIQVAYGTDKEALKQKLPAKVTIIDSYKNEHIVPVRWYLGSYDGKKPSVYELRASFSLPEGVAQNPKSPVTLEYWIKVTVKEKELERSISIEFSFTGHVGVPELYAVDDAGKEYVLKPTGSEDWFSVKVPKGKFRVQVGNINEDWVAVPAFLDVNTIKQNATGIMSVEKGVRLKVKAVDEKGNTVPDVSFKTMVPILDALTYTTTEYEYGELIPSSLEAADKIKVMIKDVPDGYKVIGDKVQIIPFPKASDEIVFKLGKVGDLVEVTNEGRFVRIRIRQSGNGGNFVIRDAEGQLVYVGVLEGKERNISLHLEDEEAGEYFVYVNVDGVVKKKSVKLQ</sequence>
<feature type="domain" description="Bacterial Ig-like" evidence="2">
    <location>
        <begin position="234"/>
        <end position="273"/>
    </location>
</feature>
<reference evidence="3 4" key="1">
    <citation type="submission" date="2021-01" db="EMBL/GenBank/DDBJ databases">
        <title>Isolation and description of Catonella massiliensis sp. nov., a novel Catonella species, isolated from a stable periodontitis subject.</title>
        <authorList>
            <person name="Antezack A."/>
            <person name="Boxberger M."/>
            <person name="La Scola B."/>
            <person name="Monnet-Corti V."/>
        </authorList>
    </citation>
    <scope>NUCLEOTIDE SEQUENCE [LARGE SCALE GENOMIC DNA]</scope>
    <source>
        <strain evidence="3 4">Marseille-Q4567</strain>
    </source>
</reference>
<dbReference type="EMBL" id="JAEPRJ010000001">
    <property type="protein sequence ID" value="MBK5898240.1"/>
    <property type="molecule type" value="Genomic_DNA"/>
</dbReference>
<dbReference type="InterPro" id="IPR026906">
    <property type="entry name" value="LRR_5"/>
</dbReference>
<evidence type="ECO:0000259" key="2">
    <source>
        <dbReference type="Pfam" id="PF07532"/>
    </source>
</evidence>
<dbReference type="Pfam" id="PF13306">
    <property type="entry name" value="LRR_5"/>
    <property type="match status" value="1"/>
</dbReference>
<organism evidence="3 4">
    <name type="scientific">Catonella massiliensis</name>
    <dbReference type="NCBI Taxonomy" id="2799636"/>
    <lineage>
        <taxon>Bacteria</taxon>
        <taxon>Bacillati</taxon>
        <taxon>Bacillota</taxon>
        <taxon>Clostridia</taxon>
        <taxon>Lachnospirales</taxon>
        <taxon>Lachnospiraceae</taxon>
        <taxon>Catonella</taxon>
    </lineage>
</organism>
<accession>A0ABS1J2J6</accession>
<dbReference type="InterPro" id="IPR011081">
    <property type="entry name" value="Big_4"/>
</dbReference>
<comment type="caution">
    <text evidence="3">The sequence shown here is derived from an EMBL/GenBank/DDBJ whole genome shotgun (WGS) entry which is preliminary data.</text>
</comment>
<name>A0ABS1J2J6_9FIRM</name>
<keyword evidence="4" id="KW-1185">Reference proteome</keyword>
<feature type="signal peptide" evidence="1">
    <location>
        <begin position="1"/>
        <end position="24"/>
    </location>
</feature>
<evidence type="ECO:0000256" key="1">
    <source>
        <dbReference type="SAM" id="SignalP"/>
    </source>
</evidence>
<proteinExistence type="predicted"/>
<feature type="chain" id="PRO_5047289465" evidence="1">
    <location>
        <begin position="25"/>
        <end position="994"/>
    </location>
</feature>
<gene>
    <name evidence="3" type="ORF">JJN12_10700</name>
</gene>
<dbReference type="Proteomes" id="UP000604730">
    <property type="component" value="Unassembled WGS sequence"/>
</dbReference>
<evidence type="ECO:0000313" key="4">
    <source>
        <dbReference type="Proteomes" id="UP000604730"/>
    </source>
</evidence>
<evidence type="ECO:0000313" key="3">
    <source>
        <dbReference type="EMBL" id="MBK5898240.1"/>
    </source>
</evidence>
<feature type="domain" description="Bacterial Ig-like" evidence="2">
    <location>
        <begin position="326"/>
        <end position="366"/>
    </location>
</feature>
<keyword evidence="1" id="KW-0732">Signal</keyword>
<dbReference type="Gene3D" id="3.80.10.10">
    <property type="entry name" value="Ribonuclease Inhibitor"/>
    <property type="match status" value="1"/>
</dbReference>
<dbReference type="RefSeq" id="WP_208429672.1">
    <property type="nucleotide sequence ID" value="NZ_JAEPRJ010000001.1"/>
</dbReference>